<feature type="compositionally biased region" description="Low complexity" evidence="6">
    <location>
        <begin position="588"/>
        <end position="609"/>
    </location>
</feature>
<dbReference type="SFLD" id="SFLDS00057">
    <property type="entry name" value="Glutaminase/Asparaginase"/>
    <property type="match status" value="1"/>
</dbReference>
<dbReference type="InterPro" id="IPR027473">
    <property type="entry name" value="L-asparaginase_C"/>
</dbReference>
<dbReference type="SUPFAM" id="SSF48403">
    <property type="entry name" value="Ankyrin repeat"/>
    <property type="match status" value="1"/>
</dbReference>
<evidence type="ECO:0000313" key="9">
    <source>
        <dbReference type="EMBL" id="KAE8258258.1"/>
    </source>
</evidence>
<dbReference type="PRINTS" id="PR00139">
    <property type="entry name" value="ASNGLNASE"/>
</dbReference>
<comment type="caution">
    <text evidence="9">The sequence shown here is derived from an EMBL/GenBank/DDBJ whole genome shotgun (WGS) entry which is preliminary data.</text>
</comment>
<evidence type="ECO:0000256" key="3">
    <source>
        <dbReference type="ARBA" id="ARBA00022801"/>
    </source>
</evidence>
<dbReference type="NCBIfam" id="TIGR00519">
    <property type="entry name" value="asnASE_I"/>
    <property type="match status" value="1"/>
</dbReference>
<dbReference type="Pfam" id="PF00710">
    <property type="entry name" value="Asparaginase"/>
    <property type="match status" value="1"/>
</dbReference>
<name>A0A177TU84_9BASI</name>
<organism evidence="9 10">
    <name type="scientific">Tilletia indica</name>
    <dbReference type="NCBI Taxonomy" id="43049"/>
    <lineage>
        <taxon>Eukaryota</taxon>
        <taxon>Fungi</taxon>
        <taxon>Dikarya</taxon>
        <taxon>Basidiomycota</taxon>
        <taxon>Ustilaginomycotina</taxon>
        <taxon>Exobasidiomycetes</taxon>
        <taxon>Tilletiales</taxon>
        <taxon>Tilletiaceae</taxon>
        <taxon>Tilletia</taxon>
    </lineage>
</organism>
<feature type="domain" description="L-asparaginase N-terminal" evidence="7">
    <location>
        <begin position="180"/>
        <end position="329"/>
    </location>
</feature>
<keyword evidence="10" id="KW-1185">Reference proteome</keyword>
<dbReference type="InterPro" id="IPR036770">
    <property type="entry name" value="Ankyrin_rpt-contain_sf"/>
</dbReference>
<feature type="region of interest" description="Disordered" evidence="6">
    <location>
        <begin position="61"/>
        <end position="160"/>
    </location>
</feature>
<dbReference type="PROSITE" id="PS51732">
    <property type="entry name" value="ASN_GLN_ASE_3"/>
    <property type="match status" value="1"/>
</dbReference>
<dbReference type="InterPro" id="IPR002110">
    <property type="entry name" value="Ankyrin_rpt"/>
</dbReference>
<accession>A0A177TU84</accession>
<feature type="region of interest" description="Disordered" evidence="6">
    <location>
        <begin position="500"/>
        <end position="532"/>
    </location>
</feature>
<feature type="compositionally biased region" description="Polar residues" evidence="6">
    <location>
        <begin position="139"/>
        <end position="160"/>
    </location>
</feature>
<protein>
    <recommendedName>
        <fullName evidence="1">asparaginase</fullName>
        <ecNumber evidence="1">3.5.1.1</ecNumber>
    </recommendedName>
</protein>
<reference evidence="9" key="2">
    <citation type="journal article" date="2019" name="IMA Fungus">
        <title>Genome sequencing and comparison of five Tilletia species to identify candidate genes for the detection of regulated species infecting wheat.</title>
        <authorList>
            <person name="Nguyen H.D.T."/>
            <person name="Sultana T."/>
            <person name="Kesanakurti P."/>
            <person name="Hambleton S."/>
        </authorList>
    </citation>
    <scope>NUCLEOTIDE SEQUENCE</scope>
    <source>
        <strain evidence="9">DAOMC 236416</strain>
    </source>
</reference>
<evidence type="ECO:0000256" key="1">
    <source>
        <dbReference type="ARBA" id="ARBA00012920"/>
    </source>
</evidence>
<dbReference type="AlphaFoldDB" id="A0A177TU84"/>
<proteinExistence type="inferred from homology"/>
<dbReference type="InterPro" id="IPR027474">
    <property type="entry name" value="L-asparaginase_N"/>
</dbReference>
<dbReference type="PANTHER" id="PTHR11707">
    <property type="entry name" value="L-ASPARAGINASE"/>
    <property type="match status" value="1"/>
</dbReference>
<dbReference type="PANTHER" id="PTHR11707:SF28">
    <property type="entry name" value="60 KDA LYSOPHOSPHOLIPASE"/>
    <property type="match status" value="1"/>
</dbReference>
<dbReference type="SUPFAM" id="SSF53774">
    <property type="entry name" value="Glutaminase/Asparaginase"/>
    <property type="match status" value="1"/>
</dbReference>
<keyword evidence="4" id="KW-0040">ANK repeat</keyword>
<dbReference type="FunFam" id="3.40.50.1170:FF:000003">
    <property type="entry name" value="60 kDa lysophospholipase"/>
    <property type="match status" value="1"/>
</dbReference>
<dbReference type="InterPro" id="IPR006033">
    <property type="entry name" value="AsnA_fam"/>
</dbReference>
<dbReference type="Proteomes" id="UP000077521">
    <property type="component" value="Unassembled WGS sequence"/>
</dbReference>
<dbReference type="PIRSF" id="PIRSF001220">
    <property type="entry name" value="L-ASNase_gatD"/>
    <property type="match status" value="1"/>
</dbReference>
<gene>
    <name evidence="9" type="ORF">A4X13_0g1815</name>
</gene>
<dbReference type="GO" id="GO:0004067">
    <property type="term" value="F:asparaginase activity"/>
    <property type="evidence" value="ECO:0007669"/>
    <property type="project" value="UniProtKB-UniRule"/>
</dbReference>
<evidence type="ECO:0000259" key="7">
    <source>
        <dbReference type="Pfam" id="PF00710"/>
    </source>
</evidence>
<feature type="region of interest" description="Disordered" evidence="6">
    <location>
        <begin position="579"/>
        <end position="621"/>
    </location>
</feature>
<evidence type="ECO:0000256" key="6">
    <source>
        <dbReference type="SAM" id="MobiDB-lite"/>
    </source>
</evidence>
<evidence type="ECO:0000256" key="4">
    <source>
        <dbReference type="ARBA" id="ARBA00023043"/>
    </source>
</evidence>
<feature type="domain" description="Asparaginase/glutaminase C-terminal" evidence="8">
    <location>
        <begin position="348"/>
        <end position="463"/>
    </location>
</feature>
<dbReference type="EC" id="3.5.1.1" evidence="1"/>
<dbReference type="Gene3D" id="1.25.40.20">
    <property type="entry name" value="Ankyrin repeat-containing domain"/>
    <property type="match status" value="1"/>
</dbReference>
<feature type="compositionally biased region" description="Polar residues" evidence="6">
    <location>
        <begin position="61"/>
        <end position="84"/>
    </location>
</feature>
<evidence type="ECO:0000313" key="10">
    <source>
        <dbReference type="Proteomes" id="UP000077521"/>
    </source>
</evidence>
<dbReference type="SMART" id="SM00870">
    <property type="entry name" value="Asparaginase"/>
    <property type="match status" value="1"/>
</dbReference>
<evidence type="ECO:0000259" key="8">
    <source>
        <dbReference type="Pfam" id="PF17763"/>
    </source>
</evidence>
<dbReference type="InterPro" id="IPR036152">
    <property type="entry name" value="Asp/glu_Ase-like_sf"/>
</dbReference>
<evidence type="ECO:0000256" key="2">
    <source>
        <dbReference type="ARBA" id="ARBA00022737"/>
    </source>
</evidence>
<dbReference type="SMART" id="SM00248">
    <property type="entry name" value="ANK"/>
    <property type="match status" value="2"/>
</dbReference>
<keyword evidence="2" id="KW-0677">Repeat</keyword>
<dbReference type="PIRSF" id="PIRSF500176">
    <property type="entry name" value="L_ASNase"/>
    <property type="match status" value="1"/>
</dbReference>
<dbReference type="GO" id="GO:0009066">
    <property type="term" value="P:aspartate family amino acid metabolic process"/>
    <property type="evidence" value="ECO:0007669"/>
    <property type="project" value="UniProtKB-ARBA"/>
</dbReference>
<dbReference type="Pfam" id="PF17763">
    <property type="entry name" value="Asparaginase_C"/>
    <property type="match status" value="1"/>
</dbReference>
<comment type="similarity">
    <text evidence="5">In the N-terminal section; belongs to the asparaginase 1 family.</text>
</comment>
<feature type="compositionally biased region" description="Low complexity" evidence="6">
    <location>
        <begin position="114"/>
        <end position="137"/>
    </location>
</feature>
<dbReference type="InterPro" id="IPR006034">
    <property type="entry name" value="Asparaginase/glutaminase-like"/>
</dbReference>
<keyword evidence="3" id="KW-0378">Hydrolase</keyword>
<dbReference type="PROSITE" id="PS50088">
    <property type="entry name" value="ANK_REPEAT"/>
    <property type="match status" value="2"/>
</dbReference>
<dbReference type="InterPro" id="IPR041725">
    <property type="entry name" value="L-asparaginase_I"/>
</dbReference>
<dbReference type="InterPro" id="IPR037152">
    <property type="entry name" value="L-asparaginase_N_sf"/>
</dbReference>
<dbReference type="Pfam" id="PF13637">
    <property type="entry name" value="Ank_4"/>
    <property type="match status" value="1"/>
</dbReference>
<reference evidence="9" key="1">
    <citation type="submission" date="2016-04" db="EMBL/GenBank/DDBJ databases">
        <authorList>
            <person name="Nguyen H.D."/>
            <person name="Samba Siva P."/>
            <person name="Cullis J."/>
            <person name="Levesque C.A."/>
            <person name="Hambleton S."/>
        </authorList>
    </citation>
    <scope>NUCLEOTIDE SEQUENCE</scope>
    <source>
        <strain evidence="9">DAOMC 236416</strain>
    </source>
</reference>
<dbReference type="Gene3D" id="3.40.50.40">
    <property type="match status" value="1"/>
</dbReference>
<dbReference type="EMBL" id="LWDF02000077">
    <property type="protein sequence ID" value="KAE8258258.1"/>
    <property type="molecule type" value="Genomic_DNA"/>
</dbReference>
<dbReference type="FunFam" id="3.40.50.40:FF:000001">
    <property type="entry name" value="L-asparaginase 1"/>
    <property type="match status" value="1"/>
</dbReference>
<sequence length="732" mass="76849">MRVLLLYAGGTIGMVQGPDGAFEPSSGFLTDTLRAQSRFHDPEGSSIFSWSSSTAHYQAWSKANSQPGSGANTPSSSSVQQANLPASPPRPSSSVQHQNEGRAAISSRLDAVRSSKPSGPSSSSSSASTAGPAFGPSITVKSSAPKATSSRHSISSQMSEDGSHLILNLPTLVTPRTTSGRRVSYSILEYEPLLDSSEMSLSDWTRLAKDIELNYHDFDGFVIVHGTDTAAYTASALSFLLENLGKCVIVTGSQVPLSQLRNDAVENLLGALFLAGNYIIPEVTLFFSSNLYRGSRVSKVSNNALAAFDSPNMKPLARIGISVEVAWDLVARSKGLDKLRVHTTMDSNVAVLRLFPGLSPSTIRAFLAPPLRGCILESYGAGNAPTSAEFLAALKDAGDRGCVIVNTTQCLQGEVSAIYAVGRKLQSIGVVAGGDMTPEAALAKLSYLLAKSELSTAQVRELMGRSLRGELTVRSAPVFAAREIEAGSVSGLLARILGRRPTTNTDEQVPVGKKDEDDDGGKDRDAGPGGLGAMQNEIAAAERVLLPYLIHRAVVQNDTETLRSHLEAYSLLESAPSISITPSHSTQSATSPSLMPSSSPSGTTVGSDVPRSSATVDAPTSAGGAFTEVASSLDSVLPLHTASSLGHVLAVQLLLEQGGLSVHVRDGCGRTPLFHAAWNGHADVVRVLVRAGAHLKLEEKELAEWALGRCEGKESGEGRCWTEALLASAPAP</sequence>
<dbReference type="CDD" id="cd08963">
    <property type="entry name" value="L-asparaginase_I"/>
    <property type="match status" value="1"/>
</dbReference>
<dbReference type="InterPro" id="IPR040919">
    <property type="entry name" value="Asparaginase_C"/>
</dbReference>
<dbReference type="PROSITE" id="PS50297">
    <property type="entry name" value="ANK_REP_REGION"/>
    <property type="match status" value="2"/>
</dbReference>
<dbReference type="Gene3D" id="3.40.50.1170">
    <property type="entry name" value="L-asparaginase, N-terminal domain"/>
    <property type="match status" value="1"/>
</dbReference>
<evidence type="ECO:0000256" key="5">
    <source>
        <dbReference type="ARBA" id="ARBA00061199"/>
    </source>
</evidence>